<name>A0A146KUG6_LYGHE</name>
<proteinExistence type="predicted"/>
<dbReference type="AlphaFoldDB" id="A0A146KUG6"/>
<accession>A0A146KUG6</accession>
<dbReference type="EMBL" id="GDHC01018498">
    <property type="protein sequence ID" value="JAQ00131.1"/>
    <property type="molecule type" value="Transcribed_RNA"/>
</dbReference>
<reference evidence="1" key="1">
    <citation type="journal article" date="2016" name="Gigascience">
        <title>De novo construction of an expanded transcriptome assembly for the western tarnished plant bug, Lygus hesperus.</title>
        <authorList>
            <person name="Tassone E.E."/>
            <person name="Geib S.M."/>
            <person name="Hall B."/>
            <person name="Fabrick J.A."/>
            <person name="Brent C.S."/>
            <person name="Hull J.J."/>
        </authorList>
    </citation>
    <scope>NUCLEOTIDE SEQUENCE</scope>
</reference>
<protein>
    <submittedName>
        <fullName evidence="1">Uncharacterized protein</fullName>
    </submittedName>
</protein>
<evidence type="ECO:0000313" key="1">
    <source>
        <dbReference type="EMBL" id="JAQ00131.1"/>
    </source>
</evidence>
<sequence>MLGRHSTASTTSGHSVCTTTTTCAGCTCCGGTTAGSAGTSSTTMDGQCVSCGSASTPRPHTQVGGCTGAHSCTTLAHPPVRQGTGLGVAVWVELRVRWVSRVCVRACWMRATRTAVGAGPDSPSAAVAVSSTSCGCGCGRCGVVSNPRSPLAPSLSG</sequence>
<gene>
    <name evidence="1" type="ORF">g.18225</name>
</gene>
<organism evidence="1">
    <name type="scientific">Lygus hesperus</name>
    <name type="common">Western plant bug</name>
    <dbReference type="NCBI Taxonomy" id="30085"/>
    <lineage>
        <taxon>Eukaryota</taxon>
        <taxon>Metazoa</taxon>
        <taxon>Ecdysozoa</taxon>
        <taxon>Arthropoda</taxon>
        <taxon>Hexapoda</taxon>
        <taxon>Insecta</taxon>
        <taxon>Pterygota</taxon>
        <taxon>Neoptera</taxon>
        <taxon>Paraneoptera</taxon>
        <taxon>Hemiptera</taxon>
        <taxon>Heteroptera</taxon>
        <taxon>Panheteroptera</taxon>
        <taxon>Cimicomorpha</taxon>
        <taxon>Miridae</taxon>
        <taxon>Mirini</taxon>
        <taxon>Lygus</taxon>
    </lineage>
</organism>